<evidence type="ECO:0000256" key="3">
    <source>
        <dbReference type="ARBA" id="ARBA00022777"/>
    </source>
</evidence>
<dbReference type="PANTHER" id="PTHR43320:SF3">
    <property type="entry name" value="CARBOHYDRATE KINASE PFKB DOMAIN-CONTAINING PROTEIN"/>
    <property type="match status" value="1"/>
</dbReference>
<comment type="similarity">
    <text evidence="1">Belongs to the carbohydrate kinase PfkB family.</text>
</comment>
<name>A0A061RD23_9CHLO</name>
<dbReference type="PANTHER" id="PTHR43320">
    <property type="entry name" value="SUGAR KINASE"/>
    <property type="match status" value="1"/>
</dbReference>
<dbReference type="InterPro" id="IPR029056">
    <property type="entry name" value="Ribokinase-like"/>
</dbReference>
<evidence type="ECO:0000259" key="4">
    <source>
        <dbReference type="Pfam" id="PF00294"/>
    </source>
</evidence>
<evidence type="ECO:0000256" key="2">
    <source>
        <dbReference type="ARBA" id="ARBA00022679"/>
    </source>
</evidence>
<protein>
    <submittedName>
        <fullName evidence="5">PfkB-type carbohydrate kinase</fullName>
    </submittedName>
</protein>
<dbReference type="Pfam" id="PF00294">
    <property type="entry name" value="PfkB"/>
    <property type="match status" value="1"/>
</dbReference>
<dbReference type="Gene3D" id="3.40.1190.20">
    <property type="match status" value="1"/>
</dbReference>
<dbReference type="GO" id="GO:0016301">
    <property type="term" value="F:kinase activity"/>
    <property type="evidence" value="ECO:0007669"/>
    <property type="project" value="UniProtKB-KW"/>
</dbReference>
<reference evidence="5" key="1">
    <citation type="submission" date="2014-05" db="EMBL/GenBank/DDBJ databases">
        <title>The transcriptome of the halophilic microalga Tetraselmis sp. GSL018 isolated from the Great Salt Lake, Utah.</title>
        <authorList>
            <person name="Jinkerson R.E."/>
            <person name="D'Adamo S."/>
            <person name="Posewitz M.C."/>
        </authorList>
    </citation>
    <scope>NUCLEOTIDE SEQUENCE</scope>
    <source>
        <strain evidence="5">GSL018</strain>
    </source>
</reference>
<dbReference type="InterPro" id="IPR002173">
    <property type="entry name" value="Carboh/pur_kinase_PfkB_CS"/>
</dbReference>
<proteinExistence type="inferred from homology"/>
<accession>A0A061RD23</accession>
<dbReference type="SUPFAM" id="SSF53613">
    <property type="entry name" value="Ribokinase-like"/>
    <property type="match status" value="1"/>
</dbReference>
<feature type="domain" description="Carbohydrate kinase PfkB" evidence="4">
    <location>
        <begin position="151"/>
        <end position="433"/>
    </location>
</feature>
<keyword evidence="2" id="KW-0808">Transferase</keyword>
<dbReference type="EMBL" id="GBEZ01017724">
    <property type="protein sequence ID" value="JAC68639.1"/>
    <property type="molecule type" value="Transcribed_RNA"/>
</dbReference>
<organism evidence="5">
    <name type="scientific">Tetraselmis sp. GSL018</name>
    <dbReference type="NCBI Taxonomy" id="582737"/>
    <lineage>
        <taxon>Eukaryota</taxon>
        <taxon>Viridiplantae</taxon>
        <taxon>Chlorophyta</taxon>
        <taxon>core chlorophytes</taxon>
        <taxon>Chlorodendrophyceae</taxon>
        <taxon>Chlorodendrales</taxon>
        <taxon>Chlorodendraceae</taxon>
        <taxon>Tetraselmis</taxon>
    </lineage>
</organism>
<dbReference type="PROSITE" id="PS00584">
    <property type="entry name" value="PFKB_KINASES_2"/>
    <property type="match status" value="1"/>
</dbReference>
<sequence length="477" mass="49963">MECAANRVFATSGPASCSPSCVASRMPRHCQGCEMRTAAVATSRFANHVGLRSHFSTRKKTTVRTDRFQGCRLARRSTYAVLHEPSYVSRHHNHVNFGVNNQRWDVLGLGQAIVDFSATVTDDFLNTASVSKGGRRVISVQERGEVLSELDGSSYAVNAGGSLSNSLVALARLGLAEADLKQSRTLKVALGGSIGEDALGEFYRAKIEKAGLAFLSEPEPNSATGTVVVLTTPDAQRSFLSYPGSTHDLLADAAVSASGDCRLLVIEGYLWEMPGAREGIGAAIRKAKAAGAVVAMTAGDSGVVARHREPMLEAIALGVDVAFTNAEEAAALAGTVPGACGAEHSARELGSRLPLAVVTDGSRGAFVAARGRVEHVGPHWAAEPPVDTCGAGDAFAAGFLYGLLKGYNVRSMAAFGAQVASCVISRFGARLKEEDAVRLVADAERLPRRWGALEAVDGDVLPLSRGAGLWAMPAETG</sequence>
<dbReference type="InterPro" id="IPR011611">
    <property type="entry name" value="PfkB_dom"/>
</dbReference>
<dbReference type="CDD" id="cd01168">
    <property type="entry name" value="adenosine_kinase"/>
    <property type="match status" value="1"/>
</dbReference>
<dbReference type="AlphaFoldDB" id="A0A061RD23"/>
<dbReference type="InterPro" id="IPR052700">
    <property type="entry name" value="Carb_kinase_PfkB-like"/>
</dbReference>
<evidence type="ECO:0000313" key="5">
    <source>
        <dbReference type="EMBL" id="JAC68639.1"/>
    </source>
</evidence>
<gene>
    <name evidence="5" type="ORF">TSPGSL018_8257</name>
</gene>
<evidence type="ECO:0000256" key="1">
    <source>
        <dbReference type="ARBA" id="ARBA00010688"/>
    </source>
</evidence>
<keyword evidence="3 5" id="KW-0418">Kinase</keyword>